<protein>
    <recommendedName>
        <fullName evidence="2">TORTIFOLIA1/SINE1-2 N-terminal domain-containing protein</fullName>
    </recommendedName>
</protein>
<feature type="region of interest" description="Disordered" evidence="1">
    <location>
        <begin position="1"/>
        <end position="20"/>
    </location>
</feature>
<dbReference type="FunFam" id="1.25.10.10:FF:000549">
    <property type="entry name" value="ARM repeat superfamily protein"/>
    <property type="match status" value="1"/>
</dbReference>
<evidence type="ECO:0000259" key="2">
    <source>
        <dbReference type="Pfam" id="PF24714"/>
    </source>
</evidence>
<dbReference type="InterPro" id="IPR016024">
    <property type="entry name" value="ARM-type_fold"/>
</dbReference>
<evidence type="ECO:0000313" key="3">
    <source>
        <dbReference type="EnsemblPlants" id="Kaladp0101s0288.2.v1.1"/>
    </source>
</evidence>
<accession>A0A7N0V835</accession>
<dbReference type="EnsemblPlants" id="Kaladp0101s0288.2.v1.1">
    <property type="protein sequence ID" value="Kaladp0101s0288.2.v1.1"/>
    <property type="gene ID" value="Kaladp0101s0288.v1.1"/>
</dbReference>
<dbReference type="Gramene" id="Kaladp0101s0288.2.v1.1">
    <property type="protein sequence ID" value="Kaladp0101s0288.2.v1.1"/>
    <property type="gene ID" value="Kaladp0101s0288.v1.1"/>
</dbReference>
<dbReference type="Proteomes" id="UP000594263">
    <property type="component" value="Unplaced"/>
</dbReference>
<feature type="compositionally biased region" description="Polar residues" evidence="1">
    <location>
        <begin position="324"/>
        <end position="339"/>
    </location>
</feature>
<dbReference type="Pfam" id="PF24714">
    <property type="entry name" value="TOR1L1_N"/>
    <property type="match status" value="1"/>
</dbReference>
<dbReference type="EnsemblPlants" id="Kaladp0101s0288.1.v1.1">
    <property type="protein sequence ID" value="Kaladp0101s0288.1.v1.1"/>
    <property type="gene ID" value="Kaladp0101s0288.v1.1"/>
</dbReference>
<dbReference type="GO" id="GO:0005874">
    <property type="term" value="C:microtubule"/>
    <property type="evidence" value="ECO:0007669"/>
    <property type="project" value="InterPro"/>
</dbReference>
<dbReference type="Gramene" id="Kaladp0101s0288.1.v1.1">
    <property type="protein sequence ID" value="Kaladp0101s0288.1.v1.1"/>
    <property type="gene ID" value="Kaladp0101s0288.v1.1"/>
</dbReference>
<dbReference type="OMA" id="NAVHNLY"/>
<dbReference type="SUPFAM" id="SSF48371">
    <property type="entry name" value="ARM repeat"/>
    <property type="match status" value="1"/>
</dbReference>
<dbReference type="InterPro" id="IPR033337">
    <property type="entry name" value="TORTIFOLIA1/SINE1-2"/>
</dbReference>
<dbReference type="InterPro" id="IPR011989">
    <property type="entry name" value="ARM-like"/>
</dbReference>
<feature type="region of interest" description="Disordered" evidence="1">
    <location>
        <begin position="294"/>
        <end position="368"/>
    </location>
</feature>
<reference evidence="3" key="1">
    <citation type="submission" date="2021-01" db="UniProtKB">
        <authorList>
            <consortium name="EnsemblPlants"/>
        </authorList>
    </citation>
    <scope>IDENTIFICATION</scope>
</reference>
<dbReference type="AlphaFoldDB" id="A0A7N0V835"/>
<organism evidence="3 4">
    <name type="scientific">Kalanchoe fedtschenkoi</name>
    <name type="common">Lavender scallops</name>
    <name type="synonym">South American air plant</name>
    <dbReference type="NCBI Taxonomy" id="63787"/>
    <lineage>
        <taxon>Eukaryota</taxon>
        <taxon>Viridiplantae</taxon>
        <taxon>Streptophyta</taxon>
        <taxon>Embryophyta</taxon>
        <taxon>Tracheophyta</taxon>
        <taxon>Spermatophyta</taxon>
        <taxon>Magnoliopsida</taxon>
        <taxon>eudicotyledons</taxon>
        <taxon>Gunneridae</taxon>
        <taxon>Pentapetalae</taxon>
        <taxon>Saxifragales</taxon>
        <taxon>Crassulaceae</taxon>
        <taxon>Kalanchoe</taxon>
    </lineage>
</organism>
<proteinExistence type="predicted"/>
<dbReference type="GO" id="GO:0008017">
    <property type="term" value="F:microtubule binding"/>
    <property type="evidence" value="ECO:0007669"/>
    <property type="project" value="InterPro"/>
</dbReference>
<name>A0A7N0V835_KALFE</name>
<dbReference type="PANTHER" id="PTHR31355">
    <property type="entry name" value="MICROTUBULE-ASSOCIATED PROTEIN TORTIFOLIA1"/>
    <property type="match status" value="1"/>
</dbReference>
<keyword evidence="4" id="KW-1185">Reference proteome</keyword>
<evidence type="ECO:0000256" key="1">
    <source>
        <dbReference type="SAM" id="MobiDB-lite"/>
    </source>
</evidence>
<dbReference type="InterPro" id="IPR057600">
    <property type="entry name" value="TORTIFOLIA1/SINE1-2_N"/>
</dbReference>
<feature type="compositionally biased region" description="Polar residues" evidence="1">
    <location>
        <begin position="301"/>
        <end position="311"/>
    </location>
</feature>
<evidence type="ECO:0000313" key="4">
    <source>
        <dbReference type="Proteomes" id="UP000594263"/>
    </source>
</evidence>
<feature type="compositionally biased region" description="Low complexity" evidence="1">
    <location>
        <begin position="1"/>
        <end position="14"/>
    </location>
</feature>
<feature type="domain" description="TORTIFOLIA1/SINE1-2 N-terminal" evidence="2">
    <location>
        <begin position="17"/>
        <end position="291"/>
    </location>
</feature>
<dbReference type="PANTHER" id="PTHR31355:SF32">
    <property type="entry name" value="TORTIFOLIA1-LIKE PROTEIN 4"/>
    <property type="match status" value="1"/>
</dbReference>
<feature type="compositionally biased region" description="Low complexity" evidence="1">
    <location>
        <begin position="343"/>
        <end position="354"/>
    </location>
</feature>
<dbReference type="Gene3D" id="1.25.10.10">
    <property type="entry name" value="Leucine-rich Repeat Variant"/>
    <property type="match status" value="1"/>
</dbReference>
<sequence>MSVSRRSSKSPSGESTREMKGRVISCLNRLSDRDTLTAATNELEAIARGLSRQESFATFLACIHTTDSGERSLVRRQCVRVLGLLAEAHGDDMAPHLAKMVATVVRRLKDSDSAVRLSCVEAVEVMASRITKPAFAVVFLKSFMDVVSVEQDYNSQIGAAMCLAAAIEAAPDPEPAQLAKAVPRLLKLATSECFKAKPALISLMGSILGAGGCSNRGVLDSVVWRALEFLSSEDWAARKAAVEVLERLVVTDGEIAAEYSKICVSTLESRRFDKVKAVREAMNQTLKLWKEVGIDGDEPSETQSHSSSKGGTISVGCSPFKSPAKSSQDSKNETPQSKKSVLPSRSPPSCNSSRARIEKPSPVKKNGGRSNIIVALQFNGHTDWNLEDSMPRTEAPKVVCNDKLEEVESEVVKHAGNKKKVAPRLESKPLLLNRSHDSDEVQKHGVVKAGSRVFPVLEDNNSDQTFTENHTSDDICGDNEIEGLSIVKQQLLHIENQQSNLLDLLQRFMGSSKNGINALESRVQGLEMALDEISHDLAMSNGRMPSSETCCKIPGAEFLRPKFWRRSEGKYFNSKINSPQSIRSPASRHMSFRDERAETQKMNHDQRFQYQDFCGNACDGQRVLTPNTRKFYGSSHGSCRTSLYT</sequence>